<organism evidence="2 3">
    <name type="scientific">Mesobacillus selenatarsenatis (strain DSM 18680 / JCM 14380 / FERM P-15431 / SF-1)</name>
    <dbReference type="NCBI Taxonomy" id="1321606"/>
    <lineage>
        <taxon>Bacteria</taxon>
        <taxon>Bacillati</taxon>
        <taxon>Bacillota</taxon>
        <taxon>Bacilli</taxon>
        <taxon>Bacillales</taxon>
        <taxon>Bacillaceae</taxon>
        <taxon>Mesobacillus</taxon>
    </lineage>
</organism>
<accession>A0A0A8X1Z1</accession>
<keyword evidence="1" id="KW-0472">Membrane</keyword>
<dbReference type="EMBL" id="BASE01000044">
    <property type="protein sequence ID" value="GAM14000.1"/>
    <property type="molecule type" value="Genomic_DNA"/>
</dbReference>
<name>A0A0A8X1Z1_MESS1</name>
<dbReference type="RefSeq" id="WP_041965796.1">
    <property type="nucleotide sequence ID" value="NZ_BASE01000044.1"/>
</dbReference>
<keyword evidence="1" id="KW-0812">Transmembrane</keyword>
<dbReference type="OrthoDB" id="411356at2"/>
<sequence>MKDFPKIETGLVNAGKVEEIAGFLMAFTVPVLVLYADGREYLREARIVQVEKLRDDITKIYEGFFGE</sequence>
<gene>
    <name evidence="2" type="ORF">SAMD00020551_2147</name>
</gene>
<dbReference type="STRING" id="1321606.SAMD00020551_2147"/>
<evidence type="ECO:0000256" key="1">
    <source>
        <dbReference type="SAM" id="Phobius"/>
    </source>
</evidence>
<evidence type="ECO:0000313" key="2">
    <source>
        <dbReference type="EMBL" id="GAM14000.1"/>
    </source>
</evidence>
<feature type="transmembrane region" description="Helical" evidence="1">
    <location>
        <begin position="20"/>
        <end position="36"/>
    </location>
</feature>
<keyword evidence="1" id="KW-1133">Transmembrane helix</keyword>
<reference evidence="2 3" key="1">
    <citation type="submission" date="2013-06" db="EMBL/GenBank/DDBJ databases">
        <title>Whole genome shotgun sequence of Bacillus selenatarsenatis SF-1.</title>
        <authorList>
            <person name="Kuroda M."/>
            <person name="Sei K."/>
            <person name="Yamashita M."/>
            <person name="Ike M."/>
        </authorList>
    </citation>
    <scope>NUCLEOTIDE SEQUENCE [LARGE SCALE GENOMIC DNA]</scope>
    <source>
        <strain evidence="2 3">SF-1</strain>
    </source>
</reference>
<keyword evidence="3" id="KW-1185">Reference proteome</keyword>
<dbReference type="Proteomes" id="UP000031014">
    <property type="component" value="Unassembled WGS sequence"/>
</dbReference>
<dbReference type="AlphaFoldDB" id="A0A0A8X1Z1"/>
<dbReference type="Gene3D" id="3.40.30.10">
    <property type="entry name" value="Glutaredoxin"/>
    <property type="match status" value="1"/>
</dbReference>
<protein>
    <submittedName>
        <fullName evidence="2">Thioredoxin</fullName>
    </submittedName>
</protein>
<proteinExistence type="predicted"/>
<comment type="caution">
    <text evidence="2">The sequence shown here is derived from an EMBL/GenBank/DDBJ whole genome shotgun (WGS) entry which is preliminary data.</text>
</comment>
<evidence type="ECO:0000313" key="3">
    <source>
        <dbReference type="Proteomes" id="UP000031014"/>
    </source>
</evidence>